<comment type="caution">
    <text evidence="6">The sequence shown here is derived from an EMBL/GenBank/DDBJ whole genome shotgun (WGS) entry which is preliminary data.</text>
</comment>
<dbReference type="Proteomes" id="UP000277300">
    <property type="component" value="Unassembled WGS sequence"/>
</dbReference>
<sequence>MGPRQAKRNLLAILLSIFLLVSSSCANVWPTDGVCGSRVRYSWDSLTPADKTLYHNAITAAMTSGYHALFTEVHSDLASFKEAHNTCGMMYWHRRFLFAYEDMLRSLDTKFACITIPYWDYFADYAKLVTNLCTTLEGCSTLLQEFGGSNGPLQTLSINGFTVSGKCVDGLDSHYANYTTFCEKSTMSGASCSGCIPRGSWSTTLFPSGICYSSLAQYLSLQYGYSWFSQNIHYGLHQTIHNAAMGAMASYPTSADPIFFSHHATVDLIQQLYFNCQIGQTLTDNEKKYGSYSFQSCATTGYPYTSPTSLSTMTMYWNGVGQTRTAVENHPRLKRFFAYQPKEYWRYVSASDLGNMSYTTKSIGRTFNLYQDIRNAALANTSSKAEAMAQGETLDCLWYDENYGVEDFNSVFRANWKISSSTHTLCYNRVQDVKYGRRRVKVADWREKYSFHYHTMTDAELASASDISPTEETAMIGGSEASANSAAPSLESTTATESTTTTPIPELTAASSSTSSLAGTTPPAATTP</sequence>
<feature type="signal peptide" evidence="4">
    <location>
        <begin position="1"/>
        <end position="25"/>
    </location>
</feature>
<feature type="compositionally biased region" description="Low complexity" evidence="3">
    <location>
        <begin position="485"/>
        <end position="528"/>
    </location>
</feature>
<name>A0A3F2RED1_9STRA</name>
<evidence type="ECO:0000256" key="4">
    <source>
        <dbReference type="SAM" id="SignalP"/>
    </source>
</evidence>
<feature type="region of interest" description="Disordered" evidence="3">
    <location>
        <begin position="478"/>
        <end position="528"/>
    </location>
</feature>
<dbReference type="InterPro" id="IPR050316">
    <property type="entry name" value="Tyrosinase/Hemocyanin"/>
</dbReference>
<dbReference type="InterPro" id="IPR002227">
    <property type="entry name" value="Tyrosinase_Cu-bd"/>
</dbReference>
<dbReference type="GO" id="GO:0046872">
    <property type="term" value="F:metal ion binding"/>
    <property type="evidence" value="ECO:0007669"/>
    <property type="project" value="UniProtKB-KW"/>
</dbReference>
<organism evidence="6 8">
    <name type="scientific">Phytophthora kernoviae</name>
    <dbReference type="NCBI Taxonomy" id="325452"/>
    <lineage>
        <taxon>Eukaryota</taxon>
        <taxon>Sar</taxon>
        <taxon>Stramenopiles</taxon>
        <taxon>Oomycota</taxon>
        <taxon>Peronosporomycetes</taxon>
        <taxon>Peronosporales</taxon>
        <taxon>Peronosporaceae</taxon>
        <taxon>Phytophthora</taxon>
    </lineage>
</organism>
<evidence type="ECO:0000256" key="3">
    <source>
        <dbReference type="SAM" id="MobiDB-lite"/>
    </source>
</evidence>
<evidence type="ECO:0000313" key="7">
    <source>
        <dbReference type="EMBL" id="RLN70658.1"/>
    </source>
</evidence>
<dbReference type="PANTHER" id="PTHR11474:SF126">
    <property type="entry name" value="TYROSINASE-LIKE PROTEIN TYR-1-RELATED"/>
    <property type="match status" value="1"/>
</dbReference>
<proteinExistence type="predicted"/>
<feature type="chain" id="PRO_5033795905" description="Tyrosinase copper-binding domain-containing protein" evidence="4">
    <location>
        <begin position="26"/>
        <end position="528"/>
    </location>
</feature>
<keyword evidence="4" id="KW-0732">Signal</keyword>
<dbReference type="GO" id="GO:0016491">
    <property type="term" value="F:oxidoreductase activity"/>
    <property type="evidence" value="ECO:0007669"/>
    <property type="project" value="InterPro"/>
</dbReference>
<dbReference type="PANTHER" id="PTHR11474">
    <property type="entry name" value="TYROSINASE FAMILY MEMBER"/>
    <property type="match status" value="1"/>
</dbReference>
<evidence type="ECO:0000313" key="8">
    <source>
        <dbReference type="Proteomes" id="UP000277300"/>
    </source>
</evidence>
<gene>
    <name evidence="7" type="ORF">BBJ29_008057</name>
    <name evidence="6" type="ORF">BBP00_00009481</name>
</gene>
<dbReference type="PRINTS" id="PR00092">
    <property type="entry name" value="TYROSINASE"/>
</dbReference>
<keyword evidence="1" id="KW-0479">Metal-binding</keyword>
<feature type="domain" description="Tyrosinase copper-binding" evidence="5">
    <location>
        <begin position="256"/>
        <end position="267"/>
    </location>
</feature>
<dbReference type="EMBL" id="MBDO02000686">
    <property type="protein sequence ID" value="RLN52900.1"/>
    <property type="molecule type" value="Genomic_DNA"/>
</dbReference>
<dbReference type="PROSITE" id="PS51257">
    <property type="entry name" value="PROKAR_LIPOPROTEIN"/>
    <property type="match status" value="1"/>
</dbReference>
<dbReference type="OrthoDB" id="61409at2759"/>
<evidence type="ECO:0000256" key="2">
    <source>
        <dbReference type="ARBA" id="ARBA00023008"/>
    </source>
</evidence>
<reference evidence="8 9" key="1">
    <citation type="submission" date="2018-07" db="EMBL/GenBank/DDBJ databases">
        <title>Genome sequencing of oomycete isolates from Chile give support for New Zealand origin for Phytophthora kernoviae and make available the first Nothophytophthora sp. genome.</title>
        <authorList>
            <person name="Studholme D.J."/>
            <person name="Sanfuentes E."/>
            <person name="Panda P."/>
            <person name="Hill R."/>
            <person name="Sambles C."/>
            <person name="Grant M."/>
            <person name="Williams N.M."/>
            <person name="Mcdougal R.L."/>
        </authorList>
    </citation>
    <scope>NUCLEOTIDE SEQUENCE [LARGE SCALE GENOMIC DNA]</scope>
    <source>
        <strain evidence="6">Chile6</strain>
        <strain evidence="7">Chile7</strain>
    </source>
</reference>
<dbReference type="PROSITE" id="PS00498">
    <property type="entry name" value="TYROSINASE_2"/>
    <property type="match status" value="1"/>
</dbReference>
<dbReference type="SUPFAM" id="SSF48056">
    <property type="entry name" value="Di-copper centre-containing domain"/>
    <property type="match status" value="1"/>
</dbReference>
<evidence type="ECO:0000256" key="1">
    <source>
        <dbReference type="ARBA" id="ARBA00022723"/>
    </source>
</evidence>
<dbReference type="Proteomes" id="UP000284657">
    <property type="component" value="Unassembled WGS sequence"/>
</dbReference>
<dbReference type="EMBL" id="MBAD02000208">
    <property type="protein sequence ID" value="RLN70658.1"/>
    <property type="molecule type" value="Genomic_DNA"/>
</dbReference>
<accession>A0A3F2RED1</accession>
<dbReference type="Gene3D" id="1.10.1280.10">
    <property type="entry name" value="Di-copper center containing domain from catechol oxidase"/>
    <property type="match status" value="1"/>
</dbReference>
<evidence type="ECO:0000259" key="5">
    <source>
        <dbReference type="PROSITE" id="PS00498"/>
    </source>
</evidence>
<evidence type="ECO:0000313" key="6">
    <source>
        <dbReference type="EMBL" id="RLN52900.1"/>
    </source>
</evidence>
<dbReference type="InterPro" id="IPR008922">
    <property type="entry name" value="Di-copper_centre_dom_sf"/>
</dbReference>
<dbReference type="Pfam" id="PF00264">
    <property type="entry name" value="Tyrosinase"/>
    <property type="match status" value="1"/>
</dbReference>
<protein>
    <recommendedName>
        <fullName evidence="5">Tyrosinase copper-binding domain-containing protein</fullName>
    </recommendedName>
</protein>
<keyword evidence="2" id="KW-0186">Copper</keyword>
<dbReference type="AlphaFoldDB" id="A0A3F2RED1"/>
<evidence type="ECO:0000313" key="9">
    <source>
        <dbReference type="Proteomes" id="UP000284657"/>
    </source>
</evidence>